<dbReference type="Gene3D" id="3.60.10.10">
    <property type="entry name" value="Endonuclease/exonuclease/phosphatase"/>
    <property type="match status" value="1"/>
</dbReference>
<dbReference type="Proteomes" id="UP001168990">
    <property type="component" value="Unassembled WGS sequence"/>
</dbReference>
<dbReference type="AlphaFoldDB" id="A0AA39F0U9"/>
<comment type="caution">
    <text evidence="2">The sequence shown here is derived from an EMBL/GenBank/DDBJ whole genome shotgun (WGS) entry which is preliminary data.</text>
</comment>
<sequence>MLDENATVNAPICQHVRITWSLDKGTICLRSGDSRKSSGAGDLNTRNTIWGDKVTNERGTQLQSWEMQQCINNKAIFYPSKNPTFPSSGSYLNYCIADTRIKIGDSTNGRINTKAYDSDHNAITFEIETTALFNGLTNIEQKITTFNFRNANWRKFSEHIETSLTVDSSVPHNRNLTIEEIDKYIVKSEEIIMDAINKTIPKNERKNSIYHKYDNNIIKKLHADKSKLITILFKIISISKRTEYRNEVGQIKNIIKVINKELNKEFKRTVTAYWEAQVKEIDYRKSKEFFPKINKLLRTKPPLKIDNIKLKINNDEFNDKIYREYQHLEYNNEIIISEPTEKLEVIGKFLEKIYSKRYTNEGTEWKKKSRTNSKQVQTNVNKQ</sequence>
<reference evidence="2" key="2">
    <citation type="submission" date="2023-03" db="EMBL/GenBank/DDBJ databases">
        <authorList>
            <person name="Inwood S.N."/>
            <person name="Skelly J.G."/>
            <person name="Guhlin J."/>
            <person name="Harrop T.W.R."/>
            <person name="Goldson S.G."/>
            <person name="Dearden P.K."/>
        </authorList>
    </citation>
    <scope>NUCLEOTIDE SEQUENCE</scope>
    <source>
        <strain evidence="2">Irish</strain>
        <tissue evidence="2">Whole body</tissue>
    </source>
</reference>
<gene>
    <name evidence="2" type="ORF">PV328_007864</name>
</gene>
<protein>
    <submittedName>
        <fullName evidence="2">Uncharacterized protein</fullName>
    </submittedName>
</protein>
<proteinExistence type="predicted"/>
<reference evidence="2" key="1">
    <citation type="journal article" date="2023" name="bioRxiv">
        <title>Scaffold-level genome assemblies of two parasitoid biocontrol wasps reveal the parthenogenesis mechanism and an associated novel virus.</title>
        <authorList>
            <person name="Inwood S."/>
            <person name="Skelly J."/>
            <person name="Guhlin J."/>
            <person name="Harrop T."/>
            <person name="Goldson S."/>
            <person name="Dearden P."/>
        </authorList>
    </citation>
    <scope>NUCLEOTIDE SEQUENCE</scope>
    <source>
        <strain evidence="2">Irish</strain>
        <tissue evidence="2">Whole body</tissue>
    </source>
</reference>
<accession>A0AA39F0U9</accession>
<evidence type="ECO:0000256" key="1">
    <source>
        <dbReference type="SAM" id="MobiDB-lite"/>
    </source>
</evidence>
<keyword evidence="3" id="KW-1185">Reference proteome</keyword>
<dbReference type="EMBL" id="JAQQBS010001423">
    <property type="protein sequence ID" value="KAK0160455.1"/>
    <property type="molecule type" value="Genomic_DNA"/>
</dbReference>
<evidence type="ECO:0000313" key="3">
    <source>
        <dbReference type="Proteomes" id="UP001168990"/>
    </source>
</evidence>
<feature type="region of interest" description="Disordered" evidence="1">
    <location>
        <begin position="364"/>
        <end position="383"/>
    </location>
</feature>
<dbReference type="SUPFAM" id="SSF56219">
    <property type="entry name" value="DNase I-like"/>
    <property type="match status" value="1"/>
</dbReference>
<feature type="compositionally biased region" description="Polar residues" evidence="1">
    <location>
        <begin position="372"/>
        <end position="383"/>
    </location>
</feature>
<evidence type="ECO:0000313" key="2">
    <source>
        <dbReference type="EMBL" id="KAK0160455.1"/>
    </source>
</evidence>
<name>A0AA39F0U9_9HYME</name>
<organism evidence="2 3">
    <name type="scientific">Microctonus aethiopoides</name>
    <dbReference type="NCBI Taxonomy" id="144406"/>
    <lineage>
        <taxon>Eukaryota</taxon>
        <taxon>Metazoa</taxon>
        <taxon>Ecdysozoa</taxon>
        <taxon>Arthropoda</taxon>
        <taxon>Hexapoda</taxon>
        <taxon>Insecta</taxon>
        <taxon>Pterygota</taxon>
        <taxon>Neoptera</taxon>
        <taxon>Endopterygota</taxon>
        <taxon>Hymenoptera</taxon>
        <taxon>Apocrita</taxon>
        <taxon>Ichneumonoidea</taxon>
        <taxon>Braconidae</taxon>
        <taxon>Euphorinae</taxon>
        <taxon>Microctonus</taxon>
    </lineage>
</organism>
<dbReference type="InterPro" id="IPR036691">
    <property type="entry name" value="Endo/exonu/phosph_ase_sf"/>
</dbReference>